<evidence type="ECO:0000256" key="5">
    <source>
        <dbReference type="ARBA" id="ARBA00022692"/>
    </source>
</evidence>
<dbReference type="InterPro" id="IPR022751">
    <property type="entry name" value="Alpha_mannosyltransferase"/>
</dbReference>
<evidence type="ECO:0000256" key="2">
    <source>
        <dbReference type="ARBA" id="ARBA00004606"/>
    </source>
</evidence>
<keyword evidence="4" id="KW-0808">Transferase</keyword>
<name>A0A7J7IDI2_9RHOD</name>
<evidence type="ECO:0000313" key="12">
    <source>
        <dbReference type="EMBL" id="KAF6000790.1"/>
    </source>
</evidence>
<comment type="similarity">
    <text evidence="3">Belongs to the MNN1/MNT family.</text>
</comment>
<organism evidence="12 13">
    <name type="scientific">Cyanidiococcus yangmingshanensis</name>
    <dbReference type="NCBI Taxonomy" id="2690220"/>
    <lineage>
        <taxon>Eukaryota</taxon>
        <taxon>Rhodophyta</taxon>
        <taxon>Bangiophyceae</taxon>
        <taxon>Cyanidiales</taxon>
        <taxon>Cyanidiaceae</taxon>
        <taxon>Cyanidiococcus</taxon>
    </lineage>
</organism>
<dbReference type="GO" id="GO:0000139">
    <property type="term" value="C:Golgi membrane"/>
    <property type="evidence" value="ECO:0007669"/>
    <property type="project" value="UniProtKB-SubCell"/>
</dbReference>
<feature type="region of interest" description="Disordered" evidence="11">
    <location>
        <begin position="60"/>
        <end position="102"/>
    </location>
</feature>
<protein>
    <submittedName>
        <fullName evidence="12">Uncharacterized protein</fullName>
    </submittedName>
</protein>
<proteinExistence type="inferred from homology"/>
<evidence type="ECO:0000256" key="9">
    <source>
        <dbReference type="ARBA" id="ARBA00023136"/>
    </source>
</evidence>
<evidence type="ECO:0000256" key="6">
    <source>
        <dbReference type="ARBA" id="ARBA00022968"/>
    </source>
</evidence>
<gene>
    <name evidence="12" type="ORF">F1559_000261</name>
</gene>
<reference evidence="12 13" key="1">
    <citation type="journal article" date="2020" name="J. Phycol.">
        <title>Comparative genome analysis reveals Cyanidiococcus gen. nov., a new extremophilic red algal genus sister to Cyanidioschyzon (Cyanidioschyzonaceae, Rhodophyta).</title>
        <authorList>
            <person name="Liu S.-L."/>
            <person name="Chiang Y.-R."/>
            <person name="Yoon H.S."/>
            <person name="Fu H.-Y."/>
        </authorList>
    </citation>
    <scope>NUCLEOTIDE SEQUENCE [LARGE SCALE GENOMIC DNA]</scope>
    <source>
        <strain evidence="12 13">THAL066</strain>
    </source>
</reference>
<comment type="subcellular location">
    <subcellularLocation>
        <location evidence="10">Endomembrane system</location>
        <topology evidence="10">Single-pass membrane protein</topology>
    </subcellularLocation>
    <subcellularLocation>
        <location evidence="1">Golgi apparatus membrane</location>
    </subcellularLocation>
    <subcellularLocation>
        <location evidence="2">Membrane</location>
        <topology evidence="2">Single-pass type II membrane protein</topology>
    </subcellularLocation>
</comment>
<dbReference type="Proteomes" id="UP000530660">
    <property type="component" value="Unassembled WGS sequence"/>
</dbReference>
<accession>A0A7J7IDI2</accession>
<evidence type="ECO:0000256" key="1">
    <source>
        <dbReference type="ARBA" id="ARBA00004394"/>
    </source>
</evidence>
<evidence type="ECO:0000256" key="10">
    <source>
        <dbReference type="ARBA" id="ARBA00037847"/>
    </source>
</evidence>
<keyword evidence="7" id="KW-1133">Transmembrane helix</keyword>
<evidence type="ECO:0000256" key="11">
    <source>
        <dbReference type="SAM" id="MobiDB-lite"/>
    </source>
</evidence>
<dbReference type="InterPro" id="IPR029044">
    <property type="entry name" value="Nucleotide-diphossugar_trans"/>
</dbReference>
<evidence type="ECO:0000256" key="3">
    <source>
        <dbReference type="ARBA" id="ARBA00009105"/>
    </source>
</evidence>
<keyword evidence="9" id="KW-0472">Membrane</keyword>
<dbReference type="EMBL" id="VWRR01000017">
    <property type="protein sequence ID" value="KAF6000790.1"/>
    <property type="molecule type" value="Genomic_DNA"/>
</dbReference>
<keyword evidence="13" id="KW-1185">Reference proteome</keyword>
<evidence type="ECO:0000256" key="4">
    <source>
        <dbReference type="ARBA" id="ARBA00022679"/>
    </source>
</evidence>
<keyword evidence="6" id="KW-0735">Signal-anchor</keyword>
<evidence type="ECO:0000256" key="8">
    <source>
        <dbReference type="ARBA" id="ARBA00023034"/>
    </source>
</evidence>
<evidence type="ECO:0000256" key="7">
    <source>
        <dbReference type="ARBA" id="ARBA00022989"/>
    </source>
</evidence>
<sequence length="600" mass="67962">MSRWNWDKVRRLQQKWIATWYDASDRTKRRLLVVGVALLCVLWFVGGSLQPSNRFKGLPQVDSGSATSRDWPDGSSSSSSSGTMTRDSPPDQALGRDEAPKPWTEAELTELAKVWIGIEDALCSAHEVYKKHAQGGDNDEERQIRGHANAWRSFMAAVPPPPVSRRPQRRKEALEPATRAIVLPAGGPGLLQLGLVSLQALRYRARCSLPVEVFYQDAGEAPSPELEAWVAKALGPVVFRDISQVAQRAYKMRQNGDAALQHWHASCPHQLRIEGYGLKVFAMVLSAYDEILVLDSDNLPLLDPTGLFSMGPFGRGEIGGFFWTDFFGIFGASDYQRSVLYRTMLRHLEPPPCAQHDGTVEYQEPGTDAPACGVPVHDQRGLESGQVLIRRRQVGQKRSFWRALMLSVYMYHHRDFFYRHMYGDKDSYRLAALALREPSEICPIALGSVGFYDDHQAFQGHGMLQFWPFPETLAQVPALMEDPAELQQALLRQARMGRTVLFLHRNQRKIPVEGPRVLKKQHFNLKVSCWNNATGDQAREPPRFFITPEQGLTRLTGPDIVCVNTHDLVGFDVDADVLNYVENLWDRREWRSYLHSRNIY</sequence>
<dbReference type="Pfam" id="PF11051">
    <property type="entry name" value="Mannosyl_trans3"/>
    <property type="match status" value="1"/>
</dbReference>
<keyword evidence="8" id="KW-0333">Golgi apparatus</keyword>
<dbReference type="OrthoDB" id="430354at2759"/>
<dbReference type="AlphaFoldDB" id="A0A7J7IDI2"/>
<keyword evidence="5" id="KW-0812">Transmembrane</keyword>
<dbReference type="GO" id="GO:0000026">
    <property type="term" value="F:alpha-1,2-mannosyltransferase activity"/>
    <property type="evidence" value="ECO:0007669"/>
    <property type="project" value="TreeGrafter"/>
</dbReference>
<dbReference type="SUPFAM" id="SSF53448">
    <property type="entry name" value="Nucleotide-diphospho-sugar transferases"/>
    <property type="match status" value="1"/>
</dbReference>
<evidence type="ECO:0000313" key="13">
    <source>
        <dbReference type="Proteomes" id="UP000530660"/>
    </source>
</evidence>
<dbReference type="PANTHER" id="PTHR31646:SF1">
    <property type="entry name" value="ALPHA-1,2-MANNOSYLTRANSFERASE MNN2"/>
    <property type="match status" value="1"/>
</dbReference>
<dbReference type="GO" id="GO:0046354">
    <property type="term" value="P:mannan biosynthetic process"/>
    <property type="evidence" value="ECO:0007669"/>
    <property type="project" value="TreeGrafter"/>
</dbReference>
<comment type="caution">
    <text evidence="12">The sequence shown here is derived from an EMBL/GenBank/DDBJ whole genome shotgun (WGS) entry which is preliminary data.</text>
</comment>
<dbReference type="PANTHER" id="PTHR31646">
    <property type="entry name" value="ALPHA-1,2-MANNOSYLTRANSFERASE MNN2"/>
    <property type="match status" value="1"/>
</dbReference>